<evidence type="ECO:0000313" key="1">
    <source>
        <dbReference type="EMBL" id="KAG5399884.1"/>
    </source>
</evidence>
<proteinExistence type="predicted"/>
<dbReference type="Proteomes" id="UP000823674">
    <property type="component" value="Chromosome A04"/>
</dbReference>
<name>A0ABQ7MQT5_BRACM</name>
<protein>
    <recommendedName>
        <fullName evidence="3">FHA domain-containing protein</fullName>
    </recommendedName>
</protein>
<dbReference type="EMBL" id="JADBGQ010000004">
    <property type="protein sequence ID" value="KAG5399884.1"/>
    <property type="molecule type" value="Genomic_DNA"/>
</dbReference>
<accession>A0ABQ7MQT5</accession>
<organism evidence="1 2">
    <name type="scientific">Brassica rapa subsp. trilocularis</name>
    <dbReference type="NCBI Taxonomy" id="1813537"/>
    <lineage>
        <taxon>Eukaryota</taxon>
        <taxon>Viridiplantae</taxon>
        <taxon>Streptophyta</taxon>
        <taxon>Embryophyta</taxon>
        <taxon>Tracheophyta</taxon>
        <taxon>Spermatophyta</taxon>
        <taxon>Magnoliopsida</taxon>
        <taxon>eudicotyledons</taxon>
        <taxon>Gunneridae</taxon>
        <taxon>Pentapetalae</taxon>
        <taxon>rosids</taxon>
        <taxon>malvids</taxon>
        <taxon>Brassicales</taxon>
        <taxon>Brassicaceae</taxon>
        <taxon>Brassiceae</taxon>
        <taxon>Brassica</taxon>
    </lineage>
</organism>
<evidence type="ECO:0000313" key="2">
    <source>
        <dbReference type="Proteomes" id="UP000823674"/>
    </source>
</evidence>
<sequence>MKFMLRYHHIHHPDSTLLIQETTEYVLNKLPNNYNTIINDLQVTLTIWDYTQNVTARLDGDLIIADLEETNMPPTTEEKNSACVELGGHGSREKKVSVHSISKSSSSQEVAVMAMKPNGKSIVSTGKSPVVMYFKDISPGPHESKIRFRLIHFWEARNIAEAKTLIGLEMLIIDEQVIVMQGFIPASRVQQYLCDLKRGSVLSPLDYIPVSVSFPADRFSFHTQEDFQANRGLRGGLYDVVGHLRLVNGQSLIDRPVFEEAEMISKRHSLVYLQSKEYVFTVIMITSSCTAKLTL</sequence>
<keyword evidence="2" id="KW-1185">Reference proteome</keyword>
<comment type="caution">
    <text evidence="1">The sequence shown here is derived from an EMBL/GenBank/DDBJ whole genome shotgun (WGS) entry which is preliminary data.</text>
</comment>
<evidence type="ECO:0008006" key="3">
    <source>
        <dbReference type="Google" id="ProtNLM"/>
    </source>
</evidence>
<gene>
    <name evidence="1" type="primary">A04g501050.1_BraROA</name>
    <name evidence="1" type="ORF">IGI04_014491</name>
</gene>
<reference evidence="1 2" key="1">
    <citation type="submission" date="2021-03" db="EMBL/GenBank/DDBJ databases">
        <authorList>
            <person name="King G.J."/>
            <person name="Bancroft I."/>
            <person name="Baten A."/>
            <person name="Bloomfield J."/>
            <person name="Borpatragohain P."/>
            <person name="He Z."/>
            <person name="Irish N."/>
            <person name="Irwin J."/>
            <person name="Liu K."/>
            <person name="Mauleon R.P."/>
            <person name="Moore J."/>
            <person name="Morris R."/>
            <person name="Ostergaard L."/>
            <person name="Wang B."/>
            <person name="Wells R."/>
        </authorList>
    </citation>
    <scope>NUCLEOTIDE SEQUENCE [LARGE SCALE GENOMIC DNA]</scope>
    <source>
        <strain evidence="1">R-o-18</strain>
        <tissue evidence="1">Leaf</tissue>
    </source>
</reference>